<evidence type="ECO:0000256" key="1">
    <source>
        <dbReference type="SAM" id="MobiDB-lite"/>
    </source>
</evidence>
<reference evidence="3" key="1">
    <citation type="journal article" date="2018" name="Nat. Microbiol.">
        <title>Leveraging single-cell genomics to expand the fungal tree of life.</title>
        <authorList>
            <person name="Ahrendt S.R."/>
            <person name="Quandt C.A."/>
            <person name="Ciobanu D."/>
            <person name="Clum A."/>
            <person name="Salamov A."/>
            <person name="Andreopoulos B."/>
            <person name="Cheng J.F."/>
            <person name="Woyke T."/>
            <person name="Pelin A."/>
            <person name="Henrissat B."/>
            <person name="Reynolds N.K."/>
            <person name="Benny G.L."/>
            <person name="Smith M.E."/>
            <person name="James T.Y."/>
            <person name="Grigoriev I.V."/>
        </authorList>
    </citation>
    <scope>NUCLEOTIDE SEQUENCE [LARGE SCALE GENOMIC DNA]</scope>
</reference>
<feature type="region of interest" description="Disordered" evidence="1">
    <location>
        <begin position="279"/>
        <end position="302"/>
    </location>
</feature>
<feature type="region of interest" description="Disordered" evidence="1">
    <location>
        <begin position="1"/>
        <end position="38"/>
    </location>
</feature>
<organism evidence="2 3">
    <name type="scientific">Piptocephalis cylindrospora</name>
    <dbReference type="NCBI Taxonomy" id="1907219"/>
    <lineage>
        <taxon>Eukaryota</taxon>
        <taxon>Fungi</taxon>
        <taxon>Fungi incertae sedis</taxon>
        <taxon>Zoopagomycota</taxon>
        <taxon>Zoopagomycotina</taxon>
        <taxon>Zoopagomycetes</taxon>
        <taxon>Zoopagales</taxon>
        <taxon>Piptocephalidaceae</taxon>
        <taxon>Piptocephalis</taxon>
    </lineage>
</organism>
<accession>A0A4P9Y5C2</accession>
<keyword evidence="3" id="KW-1185">Reference proteome</keyword>
<dbReference type="EMBL" id="KZ987867">
    <property type="protein sequence ID" value="RKP14208.1"/>
    <property type="molecule type" value="Genomic_DNA"/>
</dbReference>
<sequence length="335" mass="36391">MLSSPRFPSPSSHSSLPSSLSTSSRSSDRLTPFPLTQADMETLRQDFGTQLPNLIVSNTSRVQRGPRQRRPALTPLDPMPQQAPRLSPAPSMTQTRLRRVSGRVRRSTLSASSVAVQANLSEIALVPQVHVIPPTTPSTAVDHPDPASSAPITNLVMTRQPVMETEEEMDQVVPIPLSPSSSCSSLSEYEDGLGGPIQIPVIRKFLGPNALPSSMALVSVECVVSGPFNPFFPSFSRFFLMIHSTSHPLCTYIVKANEASLETTVDSFVASHWDRQDPDVDPVSTASGHSNPSGTDPFVPGHASCDNPTSRFRRACRLGAKYIHFSELDDKIPER</sequence>
<evidence type="ECO:0000313" key="3">
    <source>
        <dbReference type="Proteomes" id="UP000267251"/>
    </source>
</evidence>
<protein>
    <submittedName>
        <fullName evidence="2">Uncharacterized protein</fullName>
    </submittedName>
</protein>
<feature type="compositionally biased region" description="Polar residues" evidence="1">
    <location>
        <begin position="51"/>
        <end position="62"/>
    </location>
</feature>
<dbReference type="AlphaFoldDB" id="A0A4P9Y5C2"/>
<feature type="compositionally biased region" description="Low complexity" evidence="1">
    <location>
        <begin position="1"/>
        <end position="25"/>
    </location>
</feature>
<name>A0A4P9Y5C2_9FUNG</name>
<evidence type="ECO:0000313" key="2">
    <source>
        <dbReference type="EMBL" id="RKP14208.1"/>
    </source>
</evidence>
<proteinExistence type="predicted"/>
<dbReference type="OrthoDB" id="10640499at2759"/>
<feature type="compositionally biased region" description="Polar residues" evidence="1">
    <location>
        <begin position="284"/>
        <end position="294"/>
    </location>
</feature>
<dbReference type="Proteomes" id="UP000267251">
    <property type="component" value="Unassembled WGS sequence"/>
</dbReference>
<gene>
    <name evidence="2" type="ORF">BJ684DRAFT_15449</name>
</gene>
<feature type="region of interest" description="Disordered" evidence="1">
    <location>
        <begin position="51"/>
        <end position="104"/>
    </location>
</feature>